<evidence type="ECO:0000313" key="3">
    <source>
        <dbReference type="Proteomes" id="UP000694300"/>
    </source>
</evidence>
<evidence type="ECO:0000313" key="2">
    <source>
        <dbReference type="EMBL" id="MBW0130543.1"/>
    </source>
</evidence>
<gene>
    <name evidence="2" type="ORF">I4I82_23085</name>
</gene>
<reference evidence="2 3" key="1">
    <citation type="submission" date="2020-11" db="EMBL/GenBank/DDBJ databases">
        <title>Pseudonocardia abyssalis sp. nov. and Pseudonocardia oceani sp. nov., description and phylogenomic analysis of two novel actinomycetes isolated from the deep Southern Ocean.</title>
        <authorList>
            <person name="Parra J."/>
        </authorList>
    </citation>
    <scope>NUCLEOTIDE SEQUENCE [LARGE SCALE GENOMIC DNA]</scope>
    <source>
        <strain evidence="3">KRD185</strain>
    </source>
</reference>
<name>A0ABS6UF39_9PSEU</name>
<dbReference type="Proteomes" id="UP000694300">
    <property type="component" value="Unassembled WGS sequence"/>
</dbReference>
<evidence type="ECO:0000259" key="1">
    <source>
        <dbReference type="Pfam" id="PF13276"/>
    </source>
</evidence>
<keyword evidence="3" id="KW-1185">Reference proteome</keyword>
<comment type="caution">
    <text evidence="2">The sequence shown here is derived from an EMBL/GenBank/DDBJ whole genome shotgun (WGS) entry which is preliminary data.</text>
</comment>
<protein>
    <submittedName>
        <fullName evidence="2">Transposase</fullName>
    </submittedName>
</protein>
<organism evidence="2 3">
    <name type="scientific">Pseudonocardia oceani</name>
    <dbReference type="NCBI Taxonomy" id="2792013"/>
    <lineage>
        <taxon>Bacteria</taxon>
        <taxon>Bacillati</taxon>
        <taxon>Actinomycetota</taxon>
        <taxon>Actinomycetes</taxon>
        <taxon>Pseudonocardiales</taxon>
        <taxon>Pseudonocardiaceae</taxon>
        <taxon>Pseudonocardia</taxon>
    </lineage>
</organism>
<sequence length="105" mass="12298">MTREAIYGFIAAEKTTYPVRLLCRVLQVSASAFYDWIGRGSPAVFDTDLDDAHAANKLHDAWSQHRRTYGARRLTAEIRDRDQHGRTWNRKKVARLTRLEPCMYW</sequence>
<dbReference type="EMBL" id="JADQDF010000001">
    <property type="protein sequence ID" value="MBW0130543.1"/>
    <property type="molecule type" value="Genomic_DNA"/>
</dbReference>
<dbReference type="Pfam" id="PF13276">
    <property type="entry name" value="HTH_21"/>
    <property type="match status" value="1"/>
</dbReference>
<accession>A0ABS6UF39</accession>
<dbReference type="RefSeq" id="WP_218589152.1">
    <property type="nucleotide sequence ID" value="NZ_JADQDE010000124.1"/>
</dbReference>
<proteinExistence type="predicted"/>
<dbReference type="InterPro" id="IPR025948">
    <property type="entry name" value="HTH-like_dom"/>
</dbReference>
<feature type="domain" description="HTH-like" evidence="1">
    <location>
        <begin position="50"/>
        <end position="98"/>
    </location>
</feature>